<dbReference type="InterPro" id="IPR004358">
    <property type="entry name" value="Sig_transdc_His_kin-like_C"/>
</dbReference>
<dbReference type="GO" id="GO:0000155">
    <property type="term" value="F:phosphorelay sensor kinase activity"/>
    <property type="evidence" value="ECO:0007669"/>
    <property type="project" value="InterPro"/>
</dbReference>
<dbReference type="SUPFAM" id="SSF55874">
    <property type="entry name" value="ATPase domain of HSP90 chaperone/DNA topoisomerase II/histidine kinase"/>
    <property type="match status" value="1"/>
</dbReference>
<evidence type="ECO:0000256" key="4">
    <source>
        <dbReference type="ARBA" id="ARBA00022475"/>
    </source>
</evidence>
<dbReference type="PANTHER" id="PTHR45528:SF1">
    <property type="entry name" value="SENSOR HISTIDINE KINASE CPXA"/>
    <property type="match status" value="1"/>
</dbReference>
<dbReference type="Gene3D" id="1.10.287.130">
    <property type="match status" value="1"/>
</dbReference>
<organism evidence="18 19">
    <name type="scientific">Cuneatibacter caecimuris</name>
    <dbReference type="NCBI Taxonomy" id="1796618"/>
    <lineage>
        <taxon>Bacteria</taxon>
        <taxon>Bacillati</taxon>
        <taxon>Bacillota</taxon>
        <taxon>Clostridia</taxon>
        <taxon>Lachnospirales</taxon>
        <taxon>Lachnospiraceae</taxon>
        <taxon>Cuneatibacter</taxon>
    </lineage>
</organism>
<dbReference type="CDD" id="cd00075">
    <property type="entry name" value="HATPase"/>
    <property type="match status" value="1"/>
</dbReference>
<keyword evidence="11 15" id="KW-1133">Transmembrane helix</keyword>
<evidence type="ECO:0000256" key="2">
    <source>
        <dbReference type="ARBA" id="ARBA00004651"/>
    </source>
</evidence>
<dbReference type="EMBL" id="SGXF01000003">
    <property type="protein sequence ID" value="RZT00420.1"/>
    <property type="molecule type" value="Genomic_DNA"/>
</dbReference>
<dbReference type="SMART" id="SM00304">
    <property type="entry name" value="HAMP"/>
    <property type="match status" value="1"/>
</dbReference>
<keyword evidence="6" id="KW-0808">Transferase</keyword>
<evidence type="ECO:0000256" key="5">
    <source>
        <dbReference type="ARBA" id="ARBA00022553"/>
    </source>
</evidence>
<evidence type="ECO:0000256" key="15">
    <source>
        <dbReference type="SAM" id="Phobius"/>
    </source>
</evidence>
<protein>
    <recommendedName>
        <fullName evidence="3">histidine kinase</fullName>
        <ecNumber evidence="3">2.7.13.3</ecNumber>
    </recommendedName>
</protein>
<dbReference type="PROSITE" id="PS50885">
    <property type="entry name" value="HAMP"/>
    <property type="match status" value="1"/>
</dbReference>
<dbReference type="InterPro" id="IPR005467">
    <property type="entry name" value="His_kinase_dom"/>
</dbReference>
<gene>
    <name evidence="18" type="ORF">EV209_1729</name>
</gene>
<dbReference type="SUPFAM" id="SSF158472">
    <property type="entry name" value="HAMP domain-like"/>
    <property type="match status" value="1"/>
</dbReference>
<evidence type="ECO:0000259" key="17">
    <source>
        <dbReference type="PROSITE" id="PS50885"/>
    </source>
</evidence>
<keyword evidence="4" id="KW-1003">Cell membrane</keyword>
<dbReference type="PRINTS" id="PR00344">
    <property type="entry name" value="BCTRLSENSOR"/>
</dbReference>
<evidence type="ECO:0000259" key="16">
    <source>
        <dbReference type="PROSITE" id="PS50109"/>
    </source>
</evidence>
<feature type="domain" description="Histidine kinase" evidence="16">
    <location>
        <begin position="253"/>
        <end position="468"/>
    </location>
</feature>
<dbReference type="PANTHER" id="PTHR45528">
    <property type="entry name" value="SENSOR HISTIDINE KINASE CPXA"/>
    <property type="match status" value="1"/>
</dbReference>
<evidence type="ECO:0000256" key="8">
    <source>
        <dbReference type="ARBA" id="ARBA00022741"/>
    </source>
</evidence>
<reference evidence="18 19" key="1">
    <citation type="submission" date="2019-02" db="EMBL/GenBank/DDBJ databases">
        <title>Genomic Encyclopedia of Type Strains, Phase IV (KMG-IV): sequencing the most valuable type-strain genomes for metagenomic binning, comparative biology and taxonomic classification.</title>
        <authorList>
            <person name="Goeker M."/>
        </authorList>
    </citation>
    <scope>NUCLEOTIDE SEQUENCE [LARGE SCALE GENOMIC DNA]</scope>
    <source>
        <strain evidence="18 19">DSM 29486</strain>
    </source>
</reference>
<dbReference type="Gene3D" id="3.30.565.10">
    <property type="entry name" value="Histidine kinase-like ATPase, C-terminal domain"/>
    <property type="match status" value="1"/>
</dbReference>
<proteinExistence type="predicted"/>
<dbReference type="Gene3D" id="6.10.340.10">
    <property type="match status" value="1"/>
</dbReference>
<dbReference type="OrthoDB" id="9786919at2"/>
<evidence type="ECO:0000256" key="14">
    <source>
        <dbReference type="SAM" id="Coils"/>
    </source>
</evidence>
<keyword evidence="13 15" id="KW-0472">Membrane</keyword>
<evidence type="ECO:0000256" key="1">
    <source>
        <dbReference type="ARBA" id="ARBA00000085"/>
    </source>
</evidence>
<feature type="transmembrane region" description="Helical" evidence="15">
    <location>
        <begin position="165"/>
        <end position="190"/>
    </location>
</feature>
<comment type="caution">
    <text evidence="18">The sequence shown here is derived from an EMBL/GenBank/DDBJ whole genome shotgun (WGS) entry which is preliminary data.</text>
</comment>
<feature type="coiled-coil region" evidence="14">
    <location>
        <begin position="223"/>
        <end position="250"/>
    </location>
</feature>
<dbReference type="RefSeq" id="WP_130435036.1">
    <property type="nucleotide sequence ID" value="NZ_SGXF01000003.1"/>
</dbReference>
<evidence type="ECO:0000313" key="18">
    <source>
        <dbReference type="EMBL" id="RZT00420.1"/>
    </source>
</evidence>
<dbReference type="InterPro" id="IPR003594">
    <property type="entry name" value="HATPase_dom"/>
</dbReference>
<evidence type="ECO:0000256" key="11">
    <source>
        <dbReference type="ARBA" id="ARBA00022989"/>
    </source>
</evidence>
<evidence type="ECO:0000256" key="6">
    <source>
        <dbReference type="ARBA" id="ARBA00022679"/>
    </source>
</evidence>
<dbReference type="InterPro" id="IPR003661">
    <property type="entry name" value="HisK_dim/P_dom"/>
</dbReference>
<evidence type="ECO:0000256" key="7">
    <source>
        <dbReference type="ARBA" id="ARBA00022692"/>
    </source>
</evidence>
<keyword evidence="7 15" id="KW-0812">Transmembrane</keyword>
<feature type="domain" description="HAMP" evidence="17">
    <location>
        <begin position="186"/>
        <end position="238"/>
    </location>
</feature>
<dbReference type="InterPro" id="IPR050398">
    <property type="entry name" value="HssS/ArlS-like"/>
</dbReference>
<dbReference type="EC" id="2.7.13.3" evidence="3"/>
<dbReference type="GO" id="GO:0005524">
    <property type="term" value="F:ATP binding"/>
    <property type="evidence" value="ECO:0007669"/>
    <property type="project" value="UniProtKB-KW"/>
</dbReference>
<keyword evidence="10" id="KW-0067">ATP-binding</keyword>
<keyword evidence="19" id="KW-1185">Reference proteome</keyword>
<evidence type="ECO:0000256" key="3">
    <source>
        <dbReference type="ARBA" id="ARBA00012438"/>
    </source>
</evidence>
<dbReference type="GO" id="GO:0005886">
    <property type="term" value="C:plasma membrane"/>
    <property type="evidence" value="ECO:0007669"/>
    <property type="project" value="UniProtKB-SubCell"/>
</dbReference>
<dbReference type="Proteomes" id="UP000292927">
    <property type="component" value="Unassembled WGS sequence"/>
</dbReference>
<dbReference type="Pfam" id="PF00512">
    <property type="entry name" value="HisKA"/>
    <property type="match status" value="1"/>
</dbReference>
<dbReference type="SMART" id="SM00387">
    <property type="entry name" value="HATPase_c"/>
    <property type="match status" value="1"/>
</dbReference>
<name>A0A4V2F7N3_9FIRM</name>
<keyword evidence="5" id="KW-0597">Phosphoprotein</keyword>
<dbReference type="AlphaFoldDB" id="A0A4V2F7N3"/>
<evidence type="ECO:0000313" key="19">
    <source>
        <dbReference type="Proteomes" id="UP000292927"/>
    </source>
</evidence>
<keyword evidence="14" id="KW-0175">Coiled coil</keyword>
<evidence type="ECO:0000256" key="9">
    <source>
        <dbReference type="ARBA" id="ARBA00022777"/>
    </source>
</evidence>
<keyword evidence="8" id="KW-0547">Nucleotide-binding</keyword>
<dbReference type="CDD" id="cd06225">
    <property type="entry name" value="HAMP"/>
    <property type="match status" value="1"/>
</dbReference>
<evidence type="ECO:0000256" key="10">
    <source>
        <dbReference type="ARBA" id="ARBA00022840"/>
    </source>
</evidence>
<dbReference type="InterPro" id="IPR036890">
    <property type="entry name" value="HATPase_C_sf"/>
</dbReference>
<accession>A0A4V2F7N3</accession>
<evidence type="ECO:0000256" key="13">
    <source>
        <dbReference type="ARBA" id="ARBA00023136"/>
    </source>
</evidence>
<dbReference type="CDD" id="cd00082">
    <property type="entry name" value="HisKA"/>
    <property type="match status" value="1"/>
</dbReference>
<evidence type="ECO:0000256" key="12">
    <source>
        <dbReference type="ARBA" id="ARBA00023012"/>
    </source>
</evidence>
<dbReference type="Pfam" id="PF02518">
    <property type="entry name" value="HATPase_c"/>
    <property type="match status" value="1"/>
</dbReference>
<comment type="subcellular location">
    <subcellularLocation>
        <location evidence="2">Cell membrane</location>
        <topology evidence="2">Multi-pass membrane protein</topology>
    </subcellularLocation>
</comment>
<dbReference type="SUPFAM" id="SSF47384">
    <property type="entry name" value="Homodimeric domain of signal transducing histidine kinase"/>
    <property type="match status" value="1"/>
</dbReference>
<keyword evidence="12" id="KW-0902">Two-component regulatory system</keyword>
<dbReference type="InterPro" id="IPR003660">
    <property type="entry name" value="HAMP_dom"/>
</dbReference>
<dbReference type="SMART" id="SM00388">
    <property type="entry name" value="HisKA"/>
    <property type="match status" value="1"/>
</dbReference>
<dbReference type="InterPro" id="IPR036097">
    <property type="entry name" value="HisK_dim/P_sf"/>
</dbReference>
<comment type="catalytic activity">
    <reaction evidence="1">
        <text>ATP + protein L-histidine = ADP + protein N-phospho-L-histidine.</text>
        <dbReference type="EC" id="2.7.13.3"/>
    </reaction>
</comment>
<keyword evidence="9 18" id="KW-0418">Kinase</keyword>
<sequence length="484" mass="54302">MKLRWKIFFAMLLVVLLTFSLGATFLISVTFHSTLNREKQSAESQNQLMRASVAALLASVQTDQWENRKETVQNVMKELSDSPEKDAFVRIREKDSVLYEQAGCPAELPEELPDTEEMMQTMSQTGENWNLRTVSSLTVNGTVLYVENWRNVNGIFADRENLVRIYRWIVLGAAAGTALVSLLISFWIAGPVSRLSKVAREIAGGNLEARAGARRKDELGMLALDINQMAEHLEEDFSRLQEKNEQQERFIGNFAHELKTPLTSIIGYADMLRLHKNDPEFTVEAAGYIFSEGKRLEHLSAKLLEIILLKQGQIEKKKIAAGTFLEHLSALLKPVLSEKNLHLYIDISPEGAALYGDEELMETVFLNLIDNSRKACQKGGNIWVRILEENNAVTAEVKDDGRGMEQSELPKLTEAFYMEDKSRSRRQGGVGLGLSVCAEIVRLHGARMSFDSRPGKGMRVRLIFPISQNSPEDCTVIGLRGAGR</sequence>
<dbReference type="Pfam" id="PF00672">
    <property type="entry name" value="HAMP"/>
    <property type="match status" value="1"/>
</dbReference>
<dbReference type="PROSITE" id="PS50109">
    <property type="entry name" value="HIS_KIN"/>
    <property type="match status" value="1"/>
</dbReference>